<accession>A0A919FSD7</accession>
<dbReference type="InterPro" id="IPR012349">
    <property type="entry name" value="Split_barrel_FMN-bd"/>
</dbReference>
<dbReference type="GO" id="GO:0042602">
    <property type="term" value="F:riboflavin reductase (NADPH) activity"/>
    <property type="evidence" value="ECO:0007669"/>
    <property type="project" value="TreeGrafter"/>
</dbReference>
<dbReference type="RefSeq" id="WP_190211412.1">
    <property type="nucleotide sequence ID" value="NZ_BNBO01000014.1"/>
</dbReference>
<organism evidence="3 4">
    <name type="scientific">Kitasatospora indigofera</name>
    <dbReference type="NCBI Taxonomy" id="67307"/>
    <lineage>
        <taxon>Bacteria</taxon>
        <taxon>Bacillati</taxon>
        <taxon>Actinomycetota</taxon>
        <taxon>Actinomycetes</taxon>
        <taxon>Kitasatosporales</taxon>
        <taxon>Streptomycetaceae</taxon>
        <taxon>Kitasatospora</taxon>
    </lineage>
</organism>
<dbReference type="Gene3D" id="2.30.110.10">
    <property type="entry name" value="Electron Transport, Fmn-binding Protein, Chain A"/>
    <property type="match status" value="1"/>
</dbReference>
<protein>
    <recommendedName>
        <fullName evidence="2">Flavin reductase like domain-containing protein</fullName>
    </recommendedName>
</protein>
<dbReference type="GO" id="GO:0010181">
    <property type="term" value="F:FMN binding"/>
    <property type="evidence" value="ECO:0007669"/>
    <property type="project" value="InterPro"/>
</dbReference>
<dbReference type="InterPro" id="IPR002563">
    <property type="entry name" value="Flavin_Rdtase-like_dom"/>
</dbReference>
<comment type="caution">
    <text evidence="3">The sequence shown here is derived from an EMBL/GenBank/DDBJ whole genome shotgun (WGS) entry which is preliminary data.</text>
</comment>
<name>A0A919FSD7_9ACTN</name>
<dbReference type="Pfam" id="PF01613">
    <property type="entry name" value="Flavin_Reduct"/>
    <property type="match status" value="1"/>
</dbReference>
<gene>
    <name evidence="3" type="ORF">GCM10018781_31050</name>
</gene>
<dbReference type="InterPro" id="IPR050268">
    <property type="entry name" value="NADH-dep_flavin_reductase"/>
</dbReference>
<dbReference type="EMBL" id="BNBO01000014">
    <property type="protein sequence ID" value="GHH70770.1"/>
    <property type="molecule type" value="Genomic_DNA"/>
</dbReference>
<dbReference type="Proteomes" id="UP000617734">
    <property type="component" value="Unassembled WGS sequence"/>
</dbReference>
<evidence type="ECO:0000256" key="1">
    <source>
        <dbReference type="ARBA" id="ARBA00023002"/>
    </source>
</evidence>
<proteinExistence type="predicted"/>
<evidence type="ECO:0000259" key="2">
    <source>
        <dbReference type="SMART" id="SM00903"/>
    </source>
</evidence>
<keyword evidence="4" id="KW-1185">Reference proteome</keyword>
<keyword evidence="1" id="KW-0560">Oxidoreductase</keyword>
<dbReference type="GeneID" id="95353546"/>
<sequence length="170" mass="17812">MAVDSGSFRELFGSFPTAVSIVTALGPDGEPRGFTCNAMSAVSADPPLLLVCVDLRSQTLEAMSTSKSFVVNVLADGGQDAALVFASRSDGKFAEVDWQPSKVAGGAPVLRSLALAYAECNVVQTVEAGDHVVFFARVDGVEVLRRPPMLYHRGAFSAWEGSGAFAAPAR</sequence>
<dbReference type="PANTHER" id="PTHR30466:SF1">
    <property type="entry name" value="FMN REDUCTASE (NADH) RUTF"/>
    <property type="match status" value="1"/>
</dbReference>
<dbReference type="SUPFAM" id="SSF50475">
    <property type="entry name" value="FMN-binding split barrel"/>
    <property type="match status" value="1"/>
</dbReference>
<reference evidence="3" key="1">
    <citation type="journal article" date="2014" name="Int. J. Syst. Evol. Microbiol.">
        <title>Complete genome sequence of Corynebacterium casei LMG S-19264T (=DSM 44701T), isolated from a smear-ripened cheese.</title>
        <authorList>
            <consortium name="US DOE Joint Genome Institute (JGI-PGF)"/>
            <person name="Walter F."/>
            <person name="Albersmeier A."/>
            <person name="Kalinowski J."/>
            <person name="Ruckert C."/>
        </authorList>
    </citation>
    <scope>NUCLEOTIDE SEQUENCE</scope>
    <source>
        <strain evidence="3">JCM 4646</strain>
    </source>
</reference>
<dbReference type="AlphaFoldDB" id="A0A919FSD7"/>
<evidence type="ECO:0000313" key="3">
    <source>
        <dbReference type="EMBL" id="GHH70770.1"/>
    </source>
</evidence>
<feature type="domain" description="Flavin reductase like" evidence="2">
    <location>
        <begin position="12"/>
        <end position="158"/>
    </location>
</feature>
<evidence type="ECO:0000313" key="4">
    <source>
        <dbReference type="Proteomes" id="UP000617734"/>
    </source>
</evidence>
<reference evidence="3" key="2">
    <citation type="submission" date="2020-09" db="EMBL/GenBank/DDBJ databases">
        <authorList>
            <person name="Sun Q."/>
            <person name="Ohkuma M."/>
        </authorList>
    </citation>
    <scope>NUCLEOTIDE SEQUENCE</scope>
    <source>
        <strain evidence="3">JCM 4646</strain>
    </source>
</reference>
<dbReference type="PANTHER" id="PTHR30466">
    <property type="entry name" value="FLAVIN REDUCTASE"/>
    <property type="match status" value="1"/>
</dbReference>
<dbReference type="SMART" id="SM00903">
    <property type="entry name" value="Flavin_Reduct"/>
    <property type="match status" value="1"/>
</dbReference>